<evidence type="ECO:0000313" key="3">
    <source>
        <dbReference type="Proteomes" id="UP000591941"/>
    </source>
</evidence>
<dbReference type="PANTHER" id="PTHR30595">
    <property type="entry name" value="GLPR-RELATED TRANSCRIPTIONAL REPRESSOR"/>
    <property type="match status" value="1"/>
</dbReference>
<evidence type="ECO:0000313" key="2">
    <source>
        <dbReference type="EMBL" id="MBB6478005.1"/>
    </source>
</evidence>
<comment type="caution">
    <text evidence="2">The sequence shown here is derived from an EMBL/GenBank/DDBJ whole genome shotgun (WGS) entry which is preliminary data.</text>
</comment>
<dbReference type="InterPro" id="IPR007421">
    <property type="entry name" value="Schlafen_AlbA_2_dom"/>
</dbReference>
<sequence length="476" mass="54766">MREYKISDLLCQPESQYFERKSARIKPKDILPHVIAFANAEGGILAIGIEDDGSLSENTPFLNHSVDEYRLAVLEGISPQPEIYYETIDQEINGIKHTIILLHIDVSTDTVIKSRNEDVYLRIGDKSVKQSFSKIKQLEYAKGERIFEDRILRDTSLADLDESLIEEYKNHIASPSHISTAQVLEARGFLKKGCLTVAGALLFAKNASLYLPQSRLRFLRYNGTKPETGVRLNIVKDQDFEGPIPHIIRQSKPAIAAQLREFQSLGSDGRFSIVPEYPEFAWFEGIVNALVHRDYSIRGDYVRVKMYDDRLEIFSPGALPNIVTLANMRYTRYSRNPRLARALTEFGWVRELNEGVNRIYDEMQDLYLKAPEYSEPHHQAVQLTLENNHIARQLRIDDRVSRLEELLEFEEFSENERKILSYLYSNEQINTQTAQRVTQVSAVTARKILKALVNKRAIAWHGNSVTDPKQYYTIIR</sequence>
<dbReference type="PANTHER" id="PTHR30595:SF6">
    <property type="entry name" value="SCHLAFEN ALBA-2 DOMAIN-CONTAINING PROTEIN"/>
    <property type="match status" value="1"/>
</dbReference>
<dbReference type="GeneID" id="93486324"/>
<gene>
    <name evidence="2" type="ORF">HNR45_001058</name>
</gene>
<proteinExistence type="predicted"/>
<keyword evidence="2" id="KW-0547">Nucleotide-binding</keyword>
<dbReference type="InterPro" id="IPR038461">
    <property type="entry name" value="Schlafen_AlbA_2_dom_sf"/>
</dbReference>
<keyword evidence="2" id="KW-0067">ATP-binding</keyword>
<keyword evidence="3" id="KW-1185">Reference proteome</keyword>
<protein>
    <submittedName>
        <fullName evidence="2">ATP-dependent DNA helicase RecG</fullName>
        <ecNumber evidence="2">3.6.4.12</ecNumber>
    </submittedName>
</protein>
<dbReference type="EC" id="3.6.4.12" evidence="2"/>
<dbReference type="Gene3D" id="3.30.565.60">
    <property type="match status" value="1"/>
</dbReference>
<organism evidence="2 3">
    <name type="scientific">Negativicoccus succinicivorans</name>
    <dbReference type="NCBI Taxonomy" id="620903"/>
    <lineage>
        <taxon>Bacteria</taxon>
        <taxon>Bacillati</taxon>
        <taxon>Bacillota</taxon>
        <taxon>Negativicutes</taxon>
        <taxon>Veillonellales</taxon>
        <taxon>Veillonellaceae</taxon>
        <taxon>Negativicoccus</taxon>
    </lineage>
</organism>
<keyword evidence="2" id="KW-0378">Hydrolase</keyword>
<dbReference type="GO" id="GO:0003678">
    <property type="term" value="F:DNA helicase activity"/>
    <property type="evidence" value="ECO:0007669"/>
    <property type="project" value="UniProtKB-EC"/>
</dbReference>
<dbReference type="Gene3D" id="1.10.10.10">
    <property type="entry name" value="Winged helix-like DNA-binding domain superfamily/Winged helix DNA-binding domain"/>
    <property type="match status" value="1"/>
</dbReference>
<dbReference type="Gene3D" id="3.30.950.30">
    <property type="entry name" value="Schlafen, AAA domain"/>
    <property type="match status" value="1"/>
</dbReference>
<evidence type="ECO:0000259" key="1">
    <source>
        <dbReference type="Pfam" id="PF04326"/>
    </source>
</evidence>
<name>A0A841R290_9FIRM</name>
<dbReference type="EMBL" id="JACHHI010000004">
    <property type="protein sequence ID" value="MBB6478005.1"/>
    <property type="molecule type" value="Genomic_DNA"/>
</dbReference>
<dbReference type="GO" id="GO:0016787">
    <property type="term" value="F:hydrolase activity"/>
    <property type="evidence" value="ECO:0007669"/>
    <property type="project" value="UniProtKB-KW"/>
</dbReference>
<feature type="domain" description="Schlafen AlbA-2" evidence="1">
    <location>
        <begin position="14"/>
        <end position="129"/>
    </location>
</feature>
<dbReference type="AlphaFoldDB" id="A0A841R290"/>
<dbReference type="InterPro" id="IPR038475">
    <property type="entry name" value="RecG_C_sf"/>
</dbReference>
<keyword evidence="2" id="KW-0347">Helicase</keyword>
<dbReference type="OrthoDB" id="9807907at2"/>
<dbReference type="InterPro" id="IPR036388">
    <property type="entry name" value="WH-like_DNA-bd_sf"/>
</dbReference>
<reference evidence="2 3" key="1">
    <citation type="submission" date="2020-08" db="EMBL/GenBank/DDBJ databases">
        <title>Genomic Encyclopedia of Type Strains, Phase IV (KMG-IV): sequencing the most valuable type-strain genomes for metagenomic binning, comparative biology and taxonomic classification.</title>
        <authorList>
            <person name="Goeker M."/>
        </authorList>
    </citation>
    <scope>NUCLEOTIDE SEQUENCE [LARGE SCALE GENOMIC DNA]</scope>
    <source>
        <strain evidence="2 3">DSM 21255</strain>
    </source>
</reference>
<dbReference type="Pfam" id="PF04326">
    <property type="entry name" value="SLFN_AlbA_2"/>
    <property type="match status" value="1"/>
</dbReference>
<dbReference type="Pfam" id="PF13749">
    <property type="entry name" value="HATPase_c_4"/>
    <property type="match status" value="1"/>
</dbReference>
<dbReference type="Proteomes" id="UP000591941">
    <property type="component" value="Unassembled WGS sequence"/>
</dbReference>
<accession>A0A841R290</accession>
<dbReference type="RefSeq" id="WP_159822255.1">
    <property type="nucleotide sequence ID" value="NZ_CABWNB010000001.1"/>
</dbReference>